<protein>
    <submittedName>
        <fullName evidence="1">Uncharacterized protein</fullName>
    </submittedName>
</protein>
<dbReference type="EMBL" id="SUTG01000001">
    <property type="protein sequence ID" value="MBE6511541.1"/>
    <property type="molecule type" value="Genomic_DNA"/>
</dbReference>
<dbReference type="AlphaFoldDB" id="A0A8T3VQF9"/>
<gene>
    <name evidence="1" type="ORF">E7Z75_00110</name>
</gene>
<organism evidence="1 2">
    <name type="scientific">Methanobrevibacter olleyae</name>
    <dbReference type="NCBI Taxonomy" id="294671"/>
    <lineage>
        <taxon>Archaea</taxon>
        <taxon>Methanobacteriati</taxon>
        <taxon>Methanobacteriota</taxon>
        <taxon>Methanomada group</taxon>
        <taxon>Methanobacteria</taxon>
        <taxon>Methanobacteriales</taxon>
        <taxon>Methanobacteriaceae</taxon>
        <taxon>Methanobrevibacter</taxon>
    </lineage>
</organism>
<evidence type="ECO:0000313" key="1">
    <source>
        <dbReference type="EMBL" id="MBE6511541.1"/>
    </source>
</evidence>
<accession>A0A8T3VQF9</accession>
<name>A0A8T3VQF9_METOL</name>
<dbReference type="Proteomes" id="UP000732619">
    <property type="component" value="Unassembled WGS sequence"/>
</dbReference>
<proteinExistence type="predicted"/>
<evidence type="ECO:0000313" key="2">
    <source>
        <dbReference type="Proteomes" id="UP000732619"/>
    </source>
</evidence>
<sequence length="159" mass="17948">MRFKNIFLSVMILILAGSMTAIAAADTDDFGIVGDKAFTVPEDFEIINMSDSNVYMENSDGNQSFVITVLDEDTDPEVLMQVYEDSGYTFNKTYSVYQRGIYRITELEFTYKDYIGILFICQNGNECIFISHGFLDKNDFPTGDDKVALELISSITDNI</sequence>
<reference evidence="1" key="1">
    <citation type="submission" date="2019-04" db="EMBL/GenBank/DDBJ databases">
        <title>Evolution of Biomass-Degrading Anaerobic Consortia Revealed by Metagenomics.</title>
        <authorList>
            <person name="Peng X."/>
        </authorList>
    </citation>
    <scope>NUCLEOTIDE SEQUENCE</scope>
    <source>
        <strain evidence="1">SIG14</strain>
    </source>
</reference>
<comment type="caution">
    <text evidence="1">The sequence shown here is derived from an EMBL/GenBank/DDBJ whole genome shotgun (WGS) entry which is preliminary data.</text>
</comment>